<organism evidence="1 2">
    <name type="scientific">candidate division WWE3 bacterium CG_4_9_14_0_2_um_filter_35_11</name>
    <dbReference type="NCBI Taxonomy" id="1975077"/>
    <lineage>
        <taxon>Bacteria</taxon>
        <taxon>Katanobacteria</taxon>
    </lineage>
</organism>
<evidence type="ECO:0008006" key="3">
    <source>
        <dbReference type="Google" id="ProtNLM"/>
    </source>
</evidence>
<dbReference type="EMBL" id="PFSJ01000003">
    <property type="protein sequence ID" value="PJC24053.1"/>
    <property type="molecule type" value="Genomic_DNA"/>
</dbReference>
<accession>A0A2M8EMT7</accession>
<protein>
    <recommendedName>
        <fullName evidence="3">ASCH domain-containing protein</fullName>
    </recommendedName>
</protein>
<proteinExistence type="predicted"/>
<dbReference type="Gene3D" id="2.30.130.30">
    <property type="entry name" value="Hypothetical protein"/>
    <property type="match status" value="1"/>
</dbReference>
<reference evidence="2" key="1">
    <citation type="submission" date="2017-09" db="EMBL/GenBank/DDBJ databases">
        <title>Depth-based differentiation of microbial function through sediment-hosted aquifers and enrichment of novel symbionts in the deep terrestrial subsurface.</title>
        <authorList>
            <person name="Probst A.J."/>
            <person name="Ladd B."/>
            <person name="Jarett J.K."/>
            <person name="Geller-Mcgrath D.E."/>
            <person name="Sieber C.M.K."/>
            <person name="Emerson J.B."/>
            <person name="Anantharaman K."/>
            <person name="Thomas B.C."/>
            <person name="Malmstrom R."/>
            <person name="Stieglmeier M."/>
            <person name="Klingl A."/>
            <person name="Woyke T."/>
            <person name="Ryan C.M."/>
            <person name="Banfield J.F."/>
        </authorList>
    </citation>
    <scope>NUCLEOTIDE SEQUENCE [LARGE SCALE GENOMIC DNA]</scope>
</reference>
<dbReference type="InterPro" id="IPR015947">
    <property type="entry name" value="PUA-like_sf"/>
</dbReference>
<name>A0A2M8EMT7_UNCKA</name>
<evidence type="ECO:0000313" key="1">
    <source>
        <dbReference type="EMBL" id="PJC24053.1"/>
    </source>
</evidence>
<comment type="caution">
    <text evidence="1">The sequence shown here is derived from an EMBL/GenBank/DDBJ whole genome shotgun (WGS) entry which is preliminary data.</text>
</comment>
<gene>
    <name evidence="1" type="ORF">CO058_00285</name>
</gene>
<dbReference type="SUPFAM" id="SSF88697">
    <property type="entry name" value="PUA domain-like"/>
    <property type="match status" value="1"/>
</dbReference>
<dbReference type="AlphaFoldDB" id="A0A2M8EMT7"/>
<evidence type="ECO:0000313" key="2">
    <source>
        <dbReference type="Proteomes" id="UP000229756"/>
    </source>
</evidence>
<dbReference type="Proteomes" id="UP000229756">
    <property type="component" value="Unassembled WGS sequence"/>
</dbReference>
<sequence>MNHVVIMKKRWELIPKILSGKKTIESRWYKNKVAPWNRISFGDTLYFKDSGDLVKVKAVVDGVEQIEISDDEYALKIIKERSLADLGTIDIPEDVLHYISGKMYAIFVSFRDVEVIQSFDIDKKGFGMQSAWLVCEDVDLLKK</sequence>